<dbReference type="SUPFAM" id="SSF51316">
    <property type="entry name" value="Mss4-like"/>
    <property type="match status" value="1"/>
</dbReference>
<dbReference type="InterPro" id="IPR006913">
    <property type="entry name" value="CENP-V/GFA"/>
</dbReference>
<evidence type="ECO:0000256" key="1">
    <source>
        <dbReference type="ARBA" id="ARBA00005495"/>
    </source>
</evidence>
<dbReference type="InterPro" id="IPR011057">
    <property type="entry name" value="Mss4-like_sf"/>
</dbReference>
<evidence type="ECO:0000256" key="3">
    <source>
        <dbReference type="ARBA" id="ARBA00022833"/>
    </source>
</evidence>
<dbReference type="Gene3D" id="3.90.1590.10">
    <property type="entry name" value="glutathione-dependent formaldehyde- activating enzyme (gfa)"/>
    <property type="match status" value="1"/>
</dbReference>
<reference evidence="6 7" key="1">
    <citation type="submission" date="2019-12" db="EMBL/GenBank/DDBJ databases">
        <title>Strain KN286 was isolated from seawater, which was collected from Caroline Seamount in the tropical western Pacific.</title>
        <authorList>
            <person name="Wang Q."/>
        </authorList>
    </citation>
    <scope>NUCLEOTIDE SEQUENCE [LARGE SCALE GENOMIC DNA]</scope>
    <source>
        <strain evidence="6 7">KN286</strain>
    </source>
</reference>
<dbReference type="AlphaFoldDB" id="A0A6B0TQW6"/>
<sequence>MSAGVTQTGRCHCGAVRYRFSGPPRWSCYCHCSDCRRITASPVTAYFGVALDRFDWTGTAPQTYKSSARATRRFCGTCGTQLAFSHEIFPDEIHLLTATLDAPEALPPAFHVFTVDQLPWFETTDELPRHHKFLHQTPGAEDPAVKP</sequence>
<protein>
    <submittedName>
        <fullName evidence="6">GFA family protein</fullName>
    </submittedName>
</protein>
<proteinExistence type="inferred from homology"/>
<accession>A0A6B0TQW6</accession>
<keyword evidence="7" id="KW-1185">Reference proteome</keyword>
<dbReference type="PANTHER" id="PTHR33337">
    <property type="entry name" value="GFA DOMAIN-CONTAINING PROTEIN"/>
    <property type="match status" value="1"/>
</dbReference>
<dbReference type="Proteomes" id="UP000436016">
    <property type="component" value="Unassembled WGS sequence"/>
</dbReference>
<feature type="domain" description="CENP-V/GFA" evidence="5">
    <location>
        <begin position="7"/>
        <end position="121"/>
    </location>
</feature>
<evidence type="ECO:0000313" key="6">
    <source>
        <dbReference type="EMBL" id="MXU64148.1"/>
    </source>
</evidence>
<comment type="caution">
    <text evidence="6">The sequence shown here is derived from an EMBL/GenBank/DDBJ whole genome shotgun (WGS) entry which is preliminary data.</text>
</comment>
<evidence type="ECO:0000256" key="2">
    <source>
        <dbReference type="ARBA" id="ARBA00022723"/>
    </source>
</evidence>
<dbReference type="Pfam" id="PF04828">
    <property type="entry name" value="GFA"/>
    <property type="match status" value="1"/>
</dbReference>
<organism evidence="6 7">
    <name type="scientific">Oceanomicrobium pacificus</name>
    <dbReference type="NCBI Taxonomy" id="2692916"/>
    <lineage>
        <taxon>Bacteria</taxon>
        <taxon>Pseudomonadati</taxon>
        <taxon>Pseudomonadota</taxon>
        <taxon>Alphaproteobacteria</taxon>
        <taxon>Rhodobacterales</taxon>
        <taxon>Paracoccaceae</taxon>
        <taxon>Oceanomicrobium</taxon>
    </lineage>
</organism>
<comment type="similarity">
    <text evidence="1">Belongs to the Gfa family.</text>
</comment>
<dbReference type="GO" id="GO:0016846">
    <property type="term" value="F:carbon-sulfur lyase activity"/>
    <property type="evidence" value="ECO:0007669"/>
    <property type="project" value="InterPro"/>
</dbReference>
<dbReference type="RefSeq" id="WP_160851262.1">
    <property type="nucleotide sequence ID" value="NZ_WUWG01000001.1"/>
</dbReference>
<evidence type="ECO:0000259" key="5">
    <source>
        <dbReference type="PROSITE" id="PS51891"/>
    </source>
</evidence>
<gene>
    <name evidence="6" type="ORF">GSH16_01715</name>
</gene>
<evidence type="ECO:0000313" key="7">
    <source>
        <dbReference type="Proteomes" id="UP000436016"/>
    </source>
</evidence>
<evidence type="ECO:0000256" key="4">
    <source>
        <dbReference type="ARBA" id="ARBA00023239"/>
    </source>
</evidence>
<dbReference type="PANTHER" id="PTHR33337:SF40">
    <property type="entry name" value="CENP-V_GFA DOMAIN-CONTAINING PROTEIN-RELATED"/>
    <property type="match status" value="1"/>
</dbReference>
<dbReference type="GO" id="GO:0046872">
    <property type="term" value="F:metal ion binding"/>
    <property type="evidence" value="ECO:0007669"/>
    <property type="project" value="UniProtKB-KW"/>
</dbReference>
<keyword evidence="3" id="KW-0862">Zinc</keyword>
<dbReference type="PROSITE" id="PS51891">
    <property type="entry name" value="CENP_V_GFA"/>
    <property type="match status" value="1"/>
</dbReference>
<name>A0A6B0TQW6_9RHOB</name>
<keyword evidence="2" id="KW-0479">Metal-binding</keyword>
<dbReference type="EMBL" id="WUWG01000001">
    <property type="protein sequence ID" value="MXU64148.1"/>
    <property type="molecule type" value="Genomic_DNA"/>
</dbReference>
<keyword evidence="4" id="KW-0456">Lyase</keyword>